<accession>A0ABW6RB57</accession>
<dbReference type="NCBIfam" id="NF038319">
    <property type="entry name" value="DISARM_DrmC_I"/>
    <property type="match status" value="1"/>
</dbReference>
<proteinExistence type="predicted"/>
<gene>
    <name evidence="2" type="primary">drmC</name>
    <name evidence="2" type="ORF">ACFYWW_03940</name>
</gene>
<dbReference type="Proteomes" id="UP001601976">
    <property type="component" value="Unassembled WGS sequence"/>
</dbReference>
<dbReference type="PROSITE" id="PS50035">
    <property type="entry name" value="PLD"/>
    <property type="match status" value="1"/>
</dbReference>
<dbReference type="PANTHER" id="PTHR21248:SF22">
    <property type="entry name" value="PHOSPHOLIPASE D"/>
    <property type="match status" value="1"/>
</dbReference>
<feature type="domain" description="PLD phosphodiesterase" evidence="1">
    <location>
        <begin position="195"/>
        <end position="222"/>
    </location>
</feature>
<name>A0ABW6RB57_9ACTN</name>
<dbReference type="SMART" id="SM00155">
    <property type="entry name" value="PLDc"/>
    <property type="match status" value="1"/>
</dbReference>
<dbReference type="Gene3D" id="3.30.870.10">
    <property type="entry name" value="Endonuclease Chain A"/>
    <property type="match status" value="1"/>
</dbReference>
<dbReference type="SUPFAM" id="SSF56024">
    <property type="entry name" value="Phospholipase D/nuclease"/>
    <property type="match status" value="1"/>
</dbReference>
<dbReference type="Pfam" id="PF13091">
    <property type="entry name" value="PLDc_2"/>
    <property type="match status" value="1"/>
</dbReference>
<sequence length="259" mass="27412">MSRRPDRRRLGVPDVTTLETLAVELAEELPHSDITQLAHACRKGEPGLRSLEAHAAGTAVRGACRRLRSHLAGGADQGYAAGLLMGAAQARLRYRSRHHAEVVWTGPASGVQTSRLTSAVVTELIASARKELLLVSFAAFPPASLTAALGSAAARGVEVTLLLEQPDDNPKFRGGVTFPAIPAVRWNWPLGKREPGAALHAKIIVVDRQVALVGSANLTSHAFEKNLECGILLRGPEHALAIVGHLDSLREAGVLTALG</sequence>
<dbReference type="InterPro" id="IPR001736">
    <property type="entry name" value="PLipase_D/transphosphatidylase"/>
</dbReference>
<dbReference type="RefSeq" id="WP_387893791.1">
    <property type="nucleotide sequence ID" value="NZ_JBIAPK010000001.1"/>
</dbReference>
<protein>
    <submittedName>
        <fullName evidence="2">DISARM system phospholipase D-like protein DrmC</fullName>
    </submittedName>
</protein>
<dbReference type="InterPro" id="IPR025202">
    <property type="entry name" value="PLD-like_dom"/>
</dbReference>
<reference evidence="2 3" key="1">
    <citation type="submission" date="2024-10" db="EMBL/GenBank/DDBJ databases">
        <title>The Natural Products Discovery Center: Release of the First 8490 Sequenced Strains for Exploring Actinobacteria Biosynthetic Diversity.</title>
        <authorList>
            <person name="Kalkreuter E."/>
            <person name="Kautsar S.A."/>
            <person name="Yang D."/>
            <person name="Bader C.D."/>
            <person name="Teijaro C.N."/>
            <person name="Fluegel L."/>
            <person name="Davis C.M."/>
            <person name="Simpson J.R."/>
            <person name="Lauterbach L."/>
            <person name="Steele A.D."/>
            <person name="Gui C."/>
            <person name="Meng S."/>
            <person name="Li G."/>
            <person name="Viehrig K."/>
            <person name="Ye F."/>
            <person name="Su P."/>
            <person name="Kiefer A.F."/>
            <person name="Nichols A."/>
            <person name="Cepeda A.J."/>
            <person name="Yan W."/>
            <person name="Fan B."/>
            <person name="Jiang Y."/>
            <person name="Adhikari A."/>
            <person name="Zheng C.-J."/>
            <person name="Schuster L."/>
            <person name="Cowan T.M."/>
            <person name="Smanski M.J."/>
            <person name="Chevrette M.G."/>
            <person name="De Carvalho L.P.S."/>
            <person name="Shen B."/>
        </authorList>
    </citation>
    <scope>NUCLEOTIDE SEQUENCE [LARGE SCALE GENOMIC DNA]</scope>
    <source>
        <strain evidence="2 3">NPDC003029</strain>
    </source>
</reference>
<evidence type="ECO:0000259" key="1">
    <source>
        <dbReference type="PROSITE" id="PS50035"/>
    </source>
</evidence>
<organism evidence="2 3">
    <name type="scientific">Streptomyces flavidovirens</name>
    <dbReference type="NCBI Taxonomy" id="67298"/>
    <lineage>
        <taxon>Bacteria</taxon>
        <taxon>Bacillati</taxon>
        <taxon>Actinomycetota</taxon>
        <taxon>Actinomycetes</taxon>
        <taxon>Kitasatosporales</taxon>
        <taxon>Streptomycetaceae</taxon>
        <taxon>Streptomyces</taxon>
    </lineage>
</organism>
<keyword evidence="3" id="KW-1185">Reference proteome</keyword>
<comment type="caution">
    <text evidence="2">The sequence shown here is derived from an EMBL/GenBank/DDBJ whole genome shotgun (WGS) entry which is preliminary data.</text>
</comment>
<evidence type="ECO:0000313" key="3">
    <source>
        <dbReference type="Proteomes" id="UP001601976"/>
    </source>
</evidence>
<evidence type="ECO:0000313" key="2">
    <source>
        <dbReference type="EMBL" id="MFF3337879.1"/>
    </source>
</evidence>
<dbReference type="PANTHER" id="PTHR21248">
    <property type="entry name" value="CARDIOLIPIN SYNTHASE"/>
    <property type="match status" value="1"/>
</dbReference>
<dbReference type="InterPro" id="IPR047955">
    <property type="entry name" value="DrmC-like"/>
</dbReference>
<dbReference type="EMBL" id="JBIAPK010000001">
    <property type="protein sequence ID" value="MFF3337879.1"/>
    <property type="molecule type" value="Genomic_DNA"/>
</dbReference>